<dbReference type="EMBL" id="QHKO01000006">
    <property type="protein sequence ID" value="RAL21224.1"/>
    <property type="molecule type" value="Genomic_DNA"/>
</dbReference>
<feature type="region of interest" description="Disordered" evidence="1">
    <location>
        <begin position="31"/>
        <end position="73"/>
    </location>
</feature>
<gene>
    <name evidence="4" type="ORF">DL240_13915</name>
</gene>
<evidence type="ECO:0000313" key="4">
    <source>
        <dbReference type="EMBL" id="RAL21224.1"/>
    </source>
</evidence>
<feature type="compositionally biased region" description="Low complexity" evidence="1">
    <location>
        <begin position="31"/>
        <end position="49"/>
    </location>
</feature>
<keyword evidence="2" id="KW-0732">Signal</keyword>
<dbReference type="Proteomes" id="UP000249169">
    <property type="component" value="Unassembled WGS sequence"/>
</dbReference>
<accession>A0A328C4A7</accession>
<organism evidence="4 5">
    <name type="scientific">Lujinxingia litoralis</name>
    <dbReference type="NCBI Taxonomy" id="2211119"/>
    <lineage>
        <taxon>Bacteria</taxon>
        <taxon>Deltaproteobacteria</taxon>
        <taxon>Bradymonadales</taxon>
        <taxon>Lujinxingiaceae</taxon>
        <taxon>Lujinxingia</taxon>
    </lineage>
</organism>
<sequence length="244" mass="26000">MMPLLRRLNSPLAGLLLCSTFLLSTACDRAATSSPPASAEASRPAESTAITPREKDSATDAPHQEDVASAQPMPEGWRAVATEELNDSQQAQLQKARDARDTLASTLMGRVLSVVKEQGAPAAVEVCHSEASELTAGVGEQHGVTIGRSSDKLRNPDNQAPPWATSLVNPQGTPGLAVGPGEQLGMLAPIRIARPCLTCHGERESLAPDIARKLEDYYPRDQATGYAEGDLRGWFWVEVPPLDS</sequence>
<dbReference type="Pfam" id="PF11845">
    <property type="entry name" value="Tll0287-like"/>
    <property type="match status" value="1"/>
</dbReference>
<dbReference type="AlphaFoldDB" id="A0A328C4A7"/>
<dbReference type="RefSeq" id="WP_111730512.1">
    <property type="nucleotide sequence ID" value="NZ_QHKO01000006.1"/>
</dbReference>
<feature type="chain" id="PRO_5016252978" description="Tll0287-like domain-containing protein" evidence="2">
    <location>
        <begin position="31"/>
        <end position="244"/>
    </location>
</feature>
<proteinExistence type="predicted"/>
<protein>
    <recommendedName>
        <fullName evidence="3">Tll0287-like domain-containing protein</fullName>
    </recommendedName>
</protein>
<evidence type="ECO:0000256" key="1">
    <source>
        <dbReference type="SAM" id="MobiDB-lite"/>
    </source>
</evidence>
<feature type="signal peptide" evidence="2">
    <location>
        <begin position="1"/>
        <end position="30"/>
    </location>
</feature>
<dbReference type="PROSITE" id="PS51257">
    <property type="entry name" value="PROKAR_LIPOPROTEIN"/>
    <property type="match status" value="1"/>
</dbReference>
<dbReference type="InterPro" id="IPR021796">
    <property type="entry name" value="Tll0287-like_dom"/>
</dbReference>
<feature type="domain" description="Tll0287-like" evidence="3">
    <location>
        <begin position="81"/>
        <end position="240"/>
    </location>
</feature>
<dbReference type="OrthoDB" id="9797588at2"/>
<keyword evidence="5" id="KW-1185">Reference proteome</keyword>
<evidence type="ECO:0000313" key="5">
    <source>
        <dbReference type="Proteomes" id="UP000249169"/>
    </source>
</evidence>
<name>A0A328C4A7_9DELT</name>
<reference evidence="4 5" key="1">
    <citation type="submission" date="2018-05" db="EMBL/GenBank/DDBJ databases">
        <title>Lujinxingia marina gen. nov. sp. nov., a new facultative anaerobic member of the class Deltaproteobacteria, and proposal of Lujinxingaceae fam. nov.</title>
        <authorList>
            <person name="Li C.-M."/>
        </authorList>
    </citation>
    <scope>NUCLEOTIDE SEQUENCE [LARGE SCALE GENOMIC DNA]</scope>
    <source>
        <strain evidence="4 5">B210</strain>
    </source>
</reference>
<comment type="caution">
    <text evidence="4">The sequence shown here is derived from an EMBL/GenBank/DDBJ whole genome shotgun (WGS) entry which is preliminary data.</text>
</comment>
<evidence type="ECO:0000259" key="3">
    <source>
        <dbReference type="Pfam" id="PF11845"/>
    </source>
</evidence>
<evidence type="ECO:0000256" key="2">
    <source>
        <dbReference type="SAM" id="SignalP"/>
    </source>
</evidence>
<feature type="compositionally biased region" description="Basic and acidic residues" evidence="1">
    <location>
        <begin position="52"/>
        <end position="66"/>
    </location>
</feature>